<dbReference type="NCBIfam" id="NF004741">
    <property type="entry name" value="PRK06076.1-2"/>
    <property type="match status" value="1"/>
</dbReference>
<evidence type="ECO:0000313" key="8">
    <source>
        <dbReference type="EMBL" id="PJF42484.1"/>
    </source>
</evidence>
<evidence type="ECO:0000313" key="10">
    <source>
        <dbReference type="Proteomes" id="UP000229681"/>
    </source>
</evidence>
<evidence type="ECO:0000256" key="1">
    <source>
        <dbReference type="ARBA" id="ARBA00004141"/>
    </source>
</evidence>
<dbReference type="HAMAP" id="MF_01350">
    <property type="entry name" value="NDH1_NuoH"/>
    <property type="match status" value="1"/>
</dbReference>
<dbReference type="Pfam" id="PF00146">
    <property type="entry name" value="NADHdh"/>
    <property type="match status" value="1"/>
</dbReference>
<dbReference type="AlphaFoldDB" id="A0A2M8PD35"/>
<comment type="function">
    <text evidence="5">NDH-1 shuttles electrons from NADH, via FMN and iron-sulfur (Fe-S) centers, to quinones in the respiratory chain. The immediate electron acceptor for the enzyme in this species is believed to be ubiquinone. Couples the redox reaction to proton translocation (for every two electrons transferred, four hydrogen ions are translocated across the cytoplasmic membrane), and thus conserves the redox energy in a proton gradient. This subunit may bind ubiquinone.</text>
</comment>
<feature type="transmembrane region" description="Helical" evidence="5">
    <location>
        <begin position="20"/>
        <end position="41"/>
    </location>
</feature>
<comment type="similarity">
    <text evidence="5 6">Belongs to the complex I subunit 1 family.</text>
</comment>
<keyword evidence="5" id="KW-0830">Ubiquinone</keyword>
<keyword evidence="5" id="KW-0874">Quinone</keyword>
<proteinExistence type="inferred from homology"/>
<feature type="transmembrane region" description="Helical" evidence="5">
    <location>
        <begin position="269"/>
        <end position="291"/>
    </location>
</feature>
<sequence>MFNVDPNLIVECAASGGCEVIRAVVISLLIFLTLLTGFAYTTLLERRFIAFIQARLGPNRAGPFGLLFPIADAIKLFFKEDVTPTNADRIIFWMAPVLKVIPSIMVVAVVPLGPPLLIPWFDGLWYRVPLGLTDVNVGILFLLAWFSLGTYGIVLAGWASNNKYSMLGGLRASAQMVSYELSLGVSMSIPIIITGSMSLQTIIDSQASPSILGWYVFQNPVAAIILLVALLAEVNRAPFDLPEAEQELTAGYHTEYSGMKFALFFMAEYISMISVSVVAVALFFGGYHFILVDQFPILGPVVYAVKVILFLLGMIWLRATLPRIRYDRLMALGWKVLFPLALVAAGWTALAVLVGDAFGQAAGAVAWISGGVATVIVGAVMLQGRADDEAPSRFEQVQLEQRSLGFQLLGAVGVLLMVPVWLFNGTLRQLRNVQRAVRLDDSQSSGD</sequence>
<keyword evidence="4 5" id="KW-0472">Membrane</keyword>
<dbReference type="PROSITE" id="PS00668">
    <property type="entry name" value="COMPLEX1_ND1_2"/>
    <property type="match status" value="1"/>
</dbReference>
<feature type="transmembrane region" description="Helical" evidence="5">
    <location>
        <begin position="329"/>
        <end position="355"/>
    </location>
</feature>
<accession>A0A2M8PD35</accession>
<feature type="transmembrane region" description="Helical" evidence="5">
    <location>
        <begin position="137"/>
        <end position="158"/>
    </location>
</feature>
<dbReference type="GO" id="GO:0005886">
    <property type="term" value="C:plasma membrane"/>
    <property type="evidence" value="ECO:0007669"/>
    <property type="project" value="UniProtKB-SubCell"/>
</dbReference>
<evidence type="ECO:0000256" key="4">
    <source>
        <dbReference type="ARBA" id="ARBA00023136"/>
    </source>
</evidence>
<dbReference type="GO" id="GO:0009060">
    <property type="term" value="P:aerobic respiration"/>
    <property type="evidence" value="ECO:0007669"/>
    <property type="project" value="TreeGrafter"/>
</dbReference>
<keyword evidence="3 5" id="KW-1133">Transmembrane helix</keyword>
<keyword evidence="5 6" id="KW-0520">NAD</keyword>
<comment type="subcellular location">
    <subcellularLocation>
        <location evidence="5 6">Cell membrane</location>
        <topology evidence="5 6">Multi-pass membrane protein</topology>
    </subcellularLocation>
    <subcellularLocation>
        <location evidence="1">Membrane</location>
        <topology evidence="1">Multi-pass membrane protein</topology>
    </subcellularLocation>
</comment>
<comment type="subunit">
    <text evidence="5">NDH-1 is composed of 14 different subunits. Subunits NuoA, H, J, K, L, M, N constitute the membrane sector of the complex.</text>
</comment>
<dbReference type="EC" id="7.1.1.-" evidence="5"/>
<evidence type="ECO:0000313" key="7">
    <source>
        <dbReference type="EMBL" id="PJF35456.1"/>
    </source>
</evidence>
<feature type="transmembrane region" description="Helical" evidence="5">
    <location>
        <begin position="297"/>
        <end position="317"/>
    </location>
</feature>
<keyword evidence="2 5" id="KW-0812">Transmembrane</keyword>
<dbReference type="GO" id="GO:0016655">
    <property type="term" value="F:oxidoreductase activity, acting on NAD(P)H, quinone or similar compound as acceptor"/>
    <property type="evidence" value="ECO:0007669"/>
    <property type="project" value="UniProtKB-UniRule"/>
</dbReference>
<dbReference type="EMBL" id="PGTM01000153">
    <property type="protein sequence ID" value="PJF35456.1"/>
    <property type="molecule type" value="Genomic_DNA"/>
</dbReference>
<evidence type="ECO:0000256" key="5">
    <source>
        <dbReference type="HAMAP-Rule" id="MF_01350"/>
    </source>
</evidence>
<keyword evidence="5" id="KW-1003">Cell membrane</keyword>
<feature type="transmembrane region" description="Helical" evidence="5">
    <location>
        <begin position="361"/>
        <end position="382"/>
    </location>
</feature>
<reference evidence="9 10" key="1">
    <citation type="submission" date="2017-11" db="EMBL/GenBank/DDBJ databases">
        <title>Evolution of Phototrophy in the Chloroflexi Phylum Driven by Horizontal Gene Transfer.</title>
        <authorList>
            <person name="Ward L.M."/>
            <person name="Hemp J."/>
            <person name="Shih P.M."/>
            <person name="Mcglynn S.E."/>
            <person name="Fischer W."/>
        </authorList>
    </citation>
    <scope>NUCLEOTIDE SEQUENCE [LARGE SCALE GENOMIC DNA]</scope>
    <source>
        <strain evidence="8">CP1_1M</strain>
        <strain evidence="7">JP3_13</strain>
    </source>
</reference>
<gene>
    <name evidence="5" type="primary">nuoH</name>
    <name evidence="7" type="ORF">CUN49_10480</name>
    <name evidence="8" type="ORF">CUN50_03990</name>
</gene>
<feature type="transmembrane region" description="Helical" evidence="5">
    <location>
        <begin position="403"/>
        <end position="423"/>
    </location>
</feature>
<protein>
    <recommendedName>
        <fullName evidence="5">NADH-quinone oxidoreductase subunit H</fullName>
        <ecNumber evidence="5">7.1.1.-</ecNumber>
    </recommendedName>
    <alternativeName>
        <fullName evidence="5">NADH dehydrogenase I subunit H</fullName>
    </alternativeName>
    <alternativeName>
        <fullName evidence="5">NDH-1 subunit H</fullName>
    </alternativeName>
</protein>
<name>A0A2M8PD35_9CHLR</name>
<dbReference type="Proteomes" id="UP000228947">
    <property type="component" value="Unassembled WGS sequence"/>
</dbReference>
<dbReference type="GO" id="GO:0003954">
    <property type="term" value="F:NADH dehydrogenase activity"/>
    <property type="evidence" value="ECO:0007669"/>
    <property type="project" value="TreeGrafter"/>
</dbReference>
<feature type="transmembrane region" description="Helical" evidence="5">
    <location>
        <begin position="211"/>
        <end position="232"/>
    </location>
</feature>
<dbReference type="Proteomes" id="UP000229681">
    <property type="component" value="Unassembled WGS sequence"/>
</dbReference>
<comment type="catalytic activity">
    <reaction evidence="5">
        <text>a quinone + NADH + 5 H(+)(in) = a quinol + NAD(+) + 4 H(+)(out)</text>
        <dbReference type="Rhea" id="RHEA:57888"/>
        <dbReference type="ChEBI" id="CHEBI:15378"/>
        <dbReference type="ChEBI" id="CHEBI:24646"/>
        <dbReference type="ChEBI" id="CHEBI:57540"/>
        <dbReference type="ChEBI" id="CHEBI:57945"/>
        <dbReference type="ChEBI" id="CHEBI:132124"/>
    </reaction>
</comment>
<comment type="caution">
    <text evidence="5">Lacks conserved residue(s) required for the propagation of feature annotation.</text>
</comment>
<feature type="transmembrane region" description="Helical" evidence="5">
    <location>
        <begin position="179"/>
        <end position="199"/>
    </location>
</feature>
<dbReference type="PANTHER" id="PTHR11432:SF3">
    <property type="entry name" value="NADH-UBIQUINONE OXIDOREDUCTASE CHAIN 1"/>
    <property type="match status" value="1"/>
</dbReference>
<organism evidence="7 10">
    <name type="scientific">Candidatus Thermofonsia Clade 1 bacterium</name>
    <dbReference type="NCBI Taxonomy" id="2364210"/>
    <lineage>
        <taxon>Bacteria</taxon>
        <taxon>Bacillati</taxon>
        <taxon>Chloroflexota</taxon>
        <taxon>Candidatus Thermofontia</taxon>
        <taxon>Candidatus Thermofonsia Clade 1</taxon>
    </lineage>
</organism>
<evidence type="ECO:0000256" key="2">
    <source>
        <dbReference type="ARBA" id="ARBA00022692"/>
    </source>
</evidence>
<evidence type="ECO:0000256" key="6">
    <source>
        <dbReference type="RuleBase" id="RU000471"/>
    </source>
</evidence>
<evidence type="ECO:0000256" key="3">
    <source>
        <dbReference type="ARBA" id="ARBA00022989"/>
    </source>
</evidence>
<dbReference type="EMBL" id="PGTL01000016">
    <property type="protein sequence ID" value="PJF42484.1"/>
    <property type="molecule type" value="Genomic_DNA"/>
</dbReference>
<feature type="transmembrane region" description="Helical" evidence="5">
    <location>
        <begin position="90"/>
        <end position="117"/>
    </location>
</feature>
<evidence type="ECO:0000313" key="9">
    <source>
        <dbReference type="Proteomes" id="UP000228947"/>
    </source>
</evidence>
<comment type="caution">
    <text evidence="7">The sequence shown here is derived from an EMBL/GenBank/DDBJ whole genome shotgun (WGS) entry which is preliminary data.</text>
</comment>
<dbReference type="PANTHER" id="PTHR11432">
    <property type="entry name" value="NADH DEHYDROGENASE SUBUNIT 1"/>
    <property type="match status" value="1"/>
</dbReference>
<dbReference type="GO" id="GO:0048038">
    <property type="term" value="F:quinone binding"/>
    <property type="evidence" value="ECO:0007669"/>
    <property type="project" value="UniProtKB-KW"/>
</dbReference>
<keyword evidence="5" id="KW-1278">Translocase</keyword>
<dbReference type="InterPro" id="IPR018086">
    <property type="entry name" value="NADH_UbQ_OxRdtase_su1_CS"/>
</dbReference>
<dbReference type="InterPro" id="IPR001694">
    <property type="entry name" value="NADH_UbQ_OxRdtase_su1/FPO"/>
</dbReference>